<proteinExistence type="predicted"/>
<dbReference type="OrthoDB" id="5327615at2"/>
<sequence>MQGFICATLGNVKGWREVNFSYEGKNSKPSKLSTLVVSREENVKPLIFIPHSLLESGILNDIKELSNNSEIEFDFVISPSFGKYDYEYNIRFYQLVFFYFHNFTKKFLSEETENLKFFADVSVGMNQLTFAMLEAFKFFRIFVEFLNLGKRKKPKFYIVYSEPVIGSNSDKVRFNIYKETFKPKAFLSLPIKWKEIRDVESNIDKLPVSSEMKNELKKITKSALYILTSTIKNFPLVIYHLGYYPEKKIKKIMKNLISELSPIMGSSESPPKFEKNEKNKIINYLFTKEGINYRLISNTFLLFSFYGGISALLEKNGIPENGKQGEVIDDLYEKFSSIYREIFGKDSPNEILLAKDIDRLKKLTSNHKSSNSSISFNFGKDNPIIEKMWKNAQEYENEKFKTSKNPSHRNFIAHSGLLTNLLEYNPITRSIRYKNDTQTIKIIEDFIQKS</sequence>
<protein>
    <submittedName>
        <fullName evidence="3">CRISPR-associated protein, MJ1666 family</fullName>
    </submittedName>
</protein>
<dbReference type="Pfam" id="PF09455">
    <property type="entry name" value="Csx1_HEPN"/>
    <property type="match status" value="1"/>
</dbReference>
<dbReference type="PANTHER" id="PTHR37169:SF1">
    <property type="entry name" value="CRISPR SYSTEM ENDORIBONUCLEASE CSX1"/>
    <property type="match status" value="1"/>
</dbReference>
<keyword evidence="4" id="KW-1185">Reference proteome</keyword>
<organism evidence="3 4">
    <name type="scientific">Desulfurobacterium atlanticum</name>
    <dbReference type="NCBI Taxonomy" id="240169"/>
    <lineage>
        <taxon>Bacteria</taxon>
        <taxon>Pseudomonadati</taxon>
        <taxon>Aquificota</taxon>
        <taxon>Aquificia</taxon>
        <taxon>Desulfurobacteriales</taxon>
        <taxon>Desulfurobacteriaceae</taxon>
        <taxon>Desulfurobacterium</taxon>
    </lineage>
</organism>
<dbReference type="InterPro" id="IPR027419">
    <property type="entry name" value="CRISPR-assoc_Csx1_C"/>
</dbReference>
<dbReference type="AlphaFoldDB" id="A0A238Y4A2"/>
<dbReference type="Proteomes" id="UP000198405">
    <property type="component" value="Unassembled WGS sequence"/>
</dbReference>
<dbReference type="SUPFAM" id="SSF160980">
    <property type="entry name" value="SSO1389-like"/>
    <property type="match status" value="1"/>
</dbReference>
<name>A0A238Y4A2_9BACT</name>
<dbReference type="EMBL" id="FZOB01000002">
    <property type="protein sequence ID" value="SNR65947.1"/>
    <property type="molecule type" value="Genomic_DNA"/>
</dbReference>
<dbReference type="InterPro" id="IPR019016">
    <property type="entry name" value="Csx1-like_HEPN"/>
</dbReference>
<gene>
    <name evidence="3" type="ORF">SAMN06265340_102103</name>
</gene>
<dbReference type="Gene3D" id="1.10.3740.10">
    <property type="entry name" value="SSO1389-like domains"/>
    <property type="match status" value="1"/>
</dbReference>
<evidence type="ECO:0000313" key="3">
    <source>
        <dbReference type="EMBL" id="SNR65947.1"/>
    </source>
</evidence>
<evidence type="ECO:0000313" key="4">
    <source>
        <dbReference type="Proteomes" id="UP000198405"/>
    </source>
</evidence>
<dbReference type="InterPro" id="IPR052875">
    <property type="entry name" value="CRISPR_assoc_ribonuclease"/>
</dbReference>
<dbReference type="Pfam" id="PF22230">
    <property type="entry name" value="Csx1_CARF"/>
    <property type="match status" value="1"/>
</dbReference>
<dbReference type="RefSeq" id="WP_089322456.1">
    <property type="nucleotide sequence ID" value="NZ_FZOB01000002.1"/>
</dbReference>
<accession>A0A238Y4A2</accession>
<dbReference type="Gene3D" id="3.40.50.10640">
    <property type="entry name" value="SSO1389-like"/>
    <property type="match status" value="1"/>
</dbReference>
<dbReference type="InterPro" id="IPR053857">
    <property type="entry name" value="Csx1_CARF"/>
</dbReference>
<evidence type="ECO:0000259" key="1">
    <source>
        <dbReference type="Pfam" id="PF09455"/>
    </source>
</evidence>
<feature type="domain" description="CRISPR system endoribonuclease Csx1 CARF" evidence="2">
    <location>
        <begin position="6"/>
        <end position="163"/>
    </location>
</feature>
<evidence type="ECO:0000259" key="2">
    <source>
        <dbReference type="Pfam" id="PF22230"/>
    </source>
</evidence>
<feature type="domain" description="CRISPR system endoribonuclease Csx1-like HEPN" evidence="1">
    <location>
        <begin position="380"/>
        <end position="422"/>
    </location>
</feature>
<reference evidence="4" key="1">
    <citation type="submission" date="2017-06" db="EMBL/GenBank/DDBJ databases">
        <authorList>
            <person name="Varghese N."/>
            <person name="Submissions S."/>
        </authorList>
    </citation>
    <scope>NUCLEOTIDE SEQUENCE [LARGE SCALE GENOMIC DNA]</scope>
    <source>
        <strain evidence="4">DSM 15668</strain>
    </source>
</reference>
<dbReference type="PANTHER" id="PTHR37169">
    <property type="entry name" value="CRISPR SYSTEM ENDORIBONUCLEASE CSX1-RELATED"/>
    <property type="match status" value="1"/>
</dbReference>